<evidence type="ECO:0000313" key="3">
    <source>
        <dbReference type="Proteomes" id="UP000005207"/>
    </source>
</evidence>
<dbReference type="Pfam" id="PF00078">
    <property type="entry name" value="RVT_1"/>
    <property type="match status" value="1"/>
</dbReference>
<reference evidence="2" key="3">
    <citation type="submission" date="2025-09" db="UniProtKB">
        <authorList>
            <consortium name="Ensembl"/>
        </authorList>
    </citation>
    <scope>IDENTIFICATION</scope>
</reference>
<evidence type="ECO:0000313" key="2">
    <source>
        <dbReference type="Ensembl" id="ENSONIP00000046030.1"/>
    </source>
</evidence>
<dbReference type="InParanoid" id="A0A669CCW5"/>
<dbReference type="GeneTree" id="ENSGT01060000248530"/>
<dbReference type="InterPro" id="IPR043502">
    <property type="entry name" value="DNA/RNA_pol_sf"/>
</dbReference>
<evidence type="ECO:0000259" key="1">
    <source>
        <dbReference type="PROSITE" id="PS50878"/>
    </source>
</evidence>
<sequence length="792" mass="92701">MYSMGLFPLITRPTRITSHCATLLDNIFTNIIEGNIKSGLLINDISDHLPVFASYNCHYKVNSDGHKIIYKRIRTEKTLNCLRNELLKQDWNIVYEQTEVNKAYEGFLRTFNTLLDKNCPVIEINRKHNYAGRPWMTKGLQNASKKKNTLYREFIKKRTIETERKYKTYKNKLTNIMRSCKREYFIKRLEHNKDNTRDIWNVLNSIIKNESRNNDYPGYFIEGTRSINNMEEIVNGFNEFFVNIGPKLAEEIKVDGIERDTGENIERNSSSMFLRAVEEKEIYDIVRGLKNKTSTDWNDIDMVTVKTVIDGIVKPLKYIFNLSFQKGVFPQKMKVAKVIPIYKTGERHHFTNYRPVSILSQFSKILEKLFIKRFDSFVEKYELLTDSQYGFRSNRSTALALIDLMEKITECMDNKRYALGIFLDLKKAFDTVNHEILLKKLEKYGFRGVVLEWFKSYVGNRQQYVQINEYKSNLMDIACGVPQGSVLGPKMFIMYLNDICRVSEILKFVIFADDTNILCSGVELPQVLEMITQELTILKKWFDINKLSLNLDKTKFMLFGKQKKNIKIEICVDNVYLERVNEIKFLGVIIDHKLCWKPHITYVRGKMARGIAVLGKAKHMLDQKALHILYCALLLPYMSYCVEVWGNTYKGNTQTITIIQKRAIRLINNVGYRDHTNALFVKMQAIKFKDLVEFKTAQIMYKVRNKLLPKEICKLFIEREGGYNLRGKWNLKIQSARTTLRTMSLSIAGVKLWNSLTEEIKESKNVSQFKVKYKKQILNKYKNEENGVNPGR</sequence>
<dbReference type="Ensembl" id="ENSONIT00000047937.1">
    <property type="protein sequence ID" value="ENSONIP00000046030.1"/>
    <property type="gene ID" value="ENSONIG00000033511.1"/>
</dbReference>
<reference evidence="2" key="2">
    <citation type="submission" date="2025-08" db="UniProtKB">
        <authorList>
            <consortium name="Ensembl"/>
        </authorList>
    </citation>
    <scope>IDENTIFICATION</scope>
</reference>
<reference evidence="3" key="1">
    <citation type="submission" date="2012-01" db="EMBL/GenBank/DDBJ databases">
        <title>The Genome Sequence of Oreochromis niloticus (Nile Tilapia).</title>
        <authorList>
            <consortium name="Broad Institute Genome Assembly Team"/>
            <consortium name="Broad Institute Sequencing Platform"/>
            <person name="Di Palma F."/>
            <person name="Johnson J."/>
            <person name="Lander E.S."/>
            <person name="Lindblad-Toh K."/>
        </authorList>
    </citation>
    <scope>NUCLEOTIDE SEQUENCE [LARGE SCALE GENOMIC DNA]</scope>
</reference>
<dbReference type="SUPFAM" id="SSF56672">
    <property type="entry name" value="DNA/RNA polymerases"/>
    <property type="match status" value="1"/>
</dbReference>
<accession>A0A669CCW5</accession>
<dbReference type="OMA" id="SHMENTI"/>
<organism evidence="2 3">
    <name type="scientific">Oreochromis niloticus</name>
    <name type="common">Nile tilapia</name>
    <name type="synonym">Tilapia nilotica</name>
    <dbReference type="NCBI Taxonomy" id="8128"/>
    <lineage>
        <taxon>Eukaryota</taxon>
        <taxon>Metazoa</taxon>
        <taxon>Chordata</taxon>
        <taxon>Craniata</taxon>
        <taxon>Vertebrata</taxon>
        <taxon>Euteleostomi</taxon>
        <taxon>Actinopterygii</taxon>
        <taxon>Neopterygii</taxon>
        <taxon>Teleostei</taxon>
        <taxon>Neoteleostei</taxon>
        <taxon>Acanthomorphata</taxon>
        <taxon>Ovalentaria</taxon>
        <taxon>Cichlomorphae</taxon>
        <taxon>Cichliformes</taxon>
        <taxon>Cichlidae</taxon>
        <taxon>African cichlids</taxon>
        <taxon>Pseudocrenilabrinae</taxon>
        <taxon>Oreochromini</taxon>
        <taxon>Oreochromis</taxon>
    </lineage>
</organism>
<name>A0A669CCW5_ORENI</name>
<proteinExistence type="predicted"/>
<dbReference type="PANTHER" id="PTHR33332">
    <property type="entry name" value="REVERSE TRANSCRIPTASE DOMAIN-CONTAINING PROTEIN"/>
    <property type="match status" value="1"/>
</dbReference>
<protein>
    <recommendedName>
        <fullName evidence="1">Reverse transcriptase domain-containing protein</fullName>
    </recommendedName>
</protein>
<dbReference type="Proteomes" id="UP000005207">
    <property type="component" value="Linkage group LG5"/>
</dbReference>
<dbReference type="CDD" id="cd01650">
    <property type="entry name" value="RT_nLTR_like"/>
    <property type="match status" value="1"/>
</dbReference>
<dbReference type="InterPro" id="IPR000477">
    <property type="entry name" value="RT_dom"/>
</dbReference>
<feature type="domain" description="Reverse transcriptase" evidence="1">
    <location>
        <begin position="322"/>
        <end position="590"/>
    </location>
</feature>
<keyword evidence="3" id="KW-1185">Reference proteome</keyword>
<dbReference type="PROSITE" id="PS50878">
    <property type="entry name" value="RT_POL"/>
    <property type="match status" value="1"/>
</dbReference>
<dbReference type="AlphaFoldDB" id="A0A669CCW5"/>